<dbReference type="GO" id="GO:0016192">
    <property type="term" value="P:vesicle-mediated transport"/>
    <property type="evidence" value="ECO:0007669"/>
    <property type="project" value="UniProtKB-ARBA"/>
</dbReference>
<dbReference type="GO" id="GO:0008270">
    <property type="term" value="F:zinc ion binding"/>
    <property type="evidence" value="ECO:0007669"/>
    <property type="project" value="UniProtKB-KW"/>
</dbReference>
<proteinExistence type="inferred from homology"/>
<feature type="domain" description="SH3" evidence="11">
    <location>
        <begin position="492"/>
        <end position="553"/>
    </location>
</feature>
<feature type="compositionally biased region" description="Polar residues" evidence="10">
    <location>
        <begin position="620"/>
        <end position="631"/>
    </location>
</feature>
<keyword evidence="3" id="KW-0479">Metal-binding</keyword>
<evidence type="ECO:0000256" key="8">
    <source>
        <dbReference type="PROSITE-ProRule" id="PRU00175"/>
    </source>
</evidence>
<dbReference type="Pfam" id="PF14604">
    <property type="entry name" value="SH3_9"/>
    <property type="match status" value="1"/>
</dbReference>
<dbReference type="CDD" id="cd11783">
    <property type="entry name" value="SH3_SH3RF_3"/>
    <property type="match status" value="1"/>
</dbReference>
<feature type="region of interest" description="Disordered" evidence="10">
    <location>
        <begin position="773"/>
        <end position="810"/>
    </location>
</feature>
<dbReference type="Gene3D" id="3.30.40.10">
    <property type="entry name" value="Zinc/RING finger domain, C3HC4 (zinc finger)"/>
    <property type="match status" value="1"/>
</dbReference>
<dbReference type="SUPFAM" id="SSF57850">
    <property type="entry name" value="RING/U-box"/>
    <property type="match status" value="1"/>
</dbReference>
<dbReference type="PROSITE" id="PS50089">
    <property type="entry name" value="ZF_RING_2"/>
    <property type="match status" value="1"/>
</dbReference>
<dbReference type="SMART" id="SM00326">
    <property type="entry name" value="SH3"/>
    <property type="match status" value="4"/>
</dbReference>
<dbReference type="PROSITE" id="PS50002">
    <property type="entry name" value="SH3"/>
    <property type="match status" value="4"/>
</dbReference>
<dbReference type="InterPro" id="IPR001841">
    <property type="entry name" value="Znf_RING"/>
</dbReference>
<evidence type="ECO:0000256" key="5">
    <source>
        <dbReference type="ARBA" id="ARBA00022771"/>
    </source>
</evidence>
<dbReference type="SMART" id="SM00184">
    <property type="entry name" value="RING"/>
    <property type="match status" value="1"/>
</dbReference>
<feature type="compositionally biased region" description="Low complexity" evidence="10">
    <location>
        <begin position="278"/>
        <end position="290"/>
    </location>
</feature>
<evidence type="ECO:0000256" key="4">
    <source>
        <dbReference type="ARBA" id="ARBA00022737"/>
    </source>
</evidence>
<sequence>MKVMDVTALDDLLECSVCLERLDIKNKVLPCQHTFCKKCLEEILTTHKELRCPECRILINVRIDDLPPNVLLVRILEGMKNVPPGKETIRPAPKVQSPAVVLPPVAESSEQVPQIEPAGRTQPLLQPTILHRRYDFTIPQIDLETPCAKALYNFDAQEPGDLSFKKGDVIQLRRQIDPNWYLGELRGQQGFFPATYVQVLVPLSTHPPLCKALYDFKMTNDDEKDCLAFSKGESIIVTRRIDENWAEGKLNDRIGIFPISFVEMNAVAKAMMKSYVNSSPGSSRPSPSISDMAPQPTTSNVSNSAFNYVTRSLQMLASQLTISTPSSSELFTSSSSTGTENTSMTQSCSPMSGSILGPLPVFGQRATGMSNSLQIPATPSLVPNLQVSSAQTGEAPVLGERQALPPPPEPTTTAVPSTHCKLPVRTREKRLSYNVARSTPSSPTRENNRRSMDIGNSTTASNLTPDAISLISHRRNNSHPTETSILDTQTPKTPELYIALYPYKPQKPDEIELKKGSLYNVIERCRDGWFIGESIRSRQTGVFPGNYVQPLRNRNGTLNSTAPRDFIQKSPTAIQQENTPQMGNSSPIVAPPKHNRRHTTALVPNGRRGKVNAPELPPRTSLQKSPTNSTPKRLVPSPKSAPSSRRGSRCENDIPGNRLMSPRKLNGRNLETEIIPKIAEKVPVAKEKVSIIQRFTRKKGSTSSIISEDNPAFEETKGITSNNLSPVLNQPHHTRSGSCPTQLINATVFEVPPPRSRELPALLPQSMFERLRGSDGTPGSTKQCREENPTSIGSGHFVPGSKRSKQPMPPARERYRCVTAYPPNSDHELELYVGDIVYVHKKRDDGWLKGTSQRTGRSGLFPSIFVEPI</sequence>
<gene>
    <name evidence="13" type="ORF">QYM36_011149</name>
</gene>
<keyword evidence="2 9" id="KW-0728">SH3 domain</keyword>
<feature type="region of interest" description="Disordered" evidence="10">
    <location>
        <begin position="434"/>
        <end position="462"/>
    </location>
</feature>
<evidence type="ECO:0000256" key="9">
    <source>
        <dbReference type="PROSITE-ProRule" id="PRU00192"/>
    </source>
</evidence>
<feature type="compositionally biased region" description="Polar residues" evidence="10">
    <location>
        <begin position="576"/>
        <end position="587"/>
    </location>
</feature>
<dbReference type="Pfam" id="PF00018">
    <property type="entry name" value="SH3_1"/>
    <property type="match status" value="3"/>
</dbReference>
<evidence type="ECO:0000256" key="2">
    <source>
        <dbReference type="ARBA" id="ARBA00022443"/>
    </source>
</evidence>
<evidence type="ECO:0000256" key="6">
    <source>
        <dbReference type="ARBA" id="ARBA00022833"/>
    </source>
</evidence>
<evidence type="ECO:0000259" key="12">
    <source>
        <dbReference type="PROSITE" id="PS50089"/>
    </source>
</evidence>
<dbReference type="EMBL" id="JAVRJZ010000015">
    <property type="protein sequence ID" value="KAK2712360.1"/>
    <property type="molecule type" value="Genomic_DNA"/>
</dbReference>
<dbReference type="Pfam" id="PF13639">
    <property type="entry name" value="zf-RING_2"/>
    <property type="match status" value="1"/>
</dbReference>
<feature type="region of interest" description="Disordered" evidence="10">
    <location>
        <begin position="326"/>
        <end position="352"/>
    </location>
</feature>
<evidence type="ECO:0000256" key="10">
    <source>
        <dbReference type="SAM" id="MobiDB-lite"/>
    </source>
</evidence>
<keyword evidence="4" id="KW-0677">Repeat</keyword>
<dbReference type="InterPro" id="IPR036028">
    <property type="entry name" value="SH3-like_dom_sf"/>
</dbReference>
<comment type="caution">
    <text evidence="13">The sequence shown here is derived from an EMBL/GenBank/DDBJ whole genome shotgun (WGS) entry which is preliminary data.</text>
</comment>
<dbReference type="SUPFAM" id="SSF50044">
    <property type="entry name" value="SH3-domain"/>
    <property type="match status" value="4"/>
</dbReference>
<feature type="domain" description="RING-type" evidence="12">
    <location>
        <begin position="15"/>
        <end position="56"/>
    </location>
</feature>
<feature type="region of interest" description="Disordered" evidence="10">
    <location>
        <begin position="399"/>
        <end position="419"/>
    </location>
</feature>
<evidence type="ECO:0000256" key="1">
    <source>
        <dbReference type="ARBA" id="ARBA00008649"/>
    </source>
</evidence>
<dbReference type="CDD" id="cd11786">
    <property type="entry name" value="SH3_SH3RF_1"/>
    <property type="match status" value="1"/>
</dbReference>
<dbReference type="InterPro" id="IPR050384">
    <property type="entry name" value="Endophilin_SH3RF"/>
</dbReference>
<dbReference type="AlphaFoldDB" id="A0AA88HI13"/>
<protein>
    <recommendedName>
        <fullName evidence="15">RING-type E3 ubiquitin transferase</fullName>
    </recommendedName>
</protein>
<name>A0AA88HI13_ARTSF</name>
<evidence type="ECO:0008006" key="15">
    <source>
        <dbReference type="Google" id="ProtNLM"/>
    </source>
</evidence>
<evidence type="ECO:0000256" key="7">
    <source>
        <dbReference type="ARBA" id="ARBA00022843"/>
    </source>
</evidence>
<keyword evidence="7" id="KW-0832">Ubl conjugation</keyword>
<evidence type="ECO:0000259" key="11">
    <source>
        <dbReference type="PROSITE" id="PS50002"/>
    </source>
</evidence>
<dbReference type="InterPro" id="IPR001452">
    <property type="entry name" value="SH3_domain"/>
</dbReference>
<feature type="region of interest" description="Disordered" evidence="10">
    <location>
        <begin position="276"/>
        <end position="301"/>
    </location>
</feature>
<dbReference type="PANTHER" id="PTHR14167:SF51">
    <property type="entry name" value="RING-TYPE E3 UBIQUITIN TRANSFERASE"/>
    <property type="match status" value="1"/>
</dbReference>
<dbReference type="FunFam" id="2.30.30.40:FF:000001">
    <property type="entry name" value="Sorbin and SH3 domain-containing protein 1 isoform 2"/>
    <property type="match status" value="1"/>
</dbReference>
<dbReference type="FunFam" id="2.30.30.40:FF:000072">
    <property type="entry name" value="Unconventional Myosin IB"/>
    <property type="match status" value="1"/>
</dbReference>
<dbReference type="InterPro" id="IPR028502">
    <property type="entry name" value="SH3RF3_RING-HC_Zfn"/>
</dbReference>
<feature type="domain" description="SH3" evidence="11">
    <location>
        <begin position="810"/>
        <end position="869"/>
    </location>
</feature>
<accession>A0AA88HI13</accession>
<dbReference type="FunFam" id="3.30.40.10:FF:000077">
    <property type="entry name" value="E3 ubiquitin-protein ligase SH3RF1 isoform X1"/>
    <property type="match status" value="1"/>
</dbReference>
<dbReference type="EMBL" id="JAVRJZ010000015">
    <property type="protein sequence ID" value="KAK2712362.1"/>
    <property type="molecule type" value="Genomic_DNA"/>
</dbReference>
<feature type="domain" description="SH3" evidence="11">
    <location>
        <begin position="143"/>
        <end position="202"/>
    </location>
</feature>
<feature type="domain" description="SH3" evidence="11">
    <location>
        <begin position="205"/>
        <end position="267"/>
    </location>
</feature>
<evidence type="ECO:0000256" key="3">
    <source>
        <dbReference type="ARBA" id="ARBA00022723"/>
    </source>
</evidence>
<reference evidence="13" key="1">
    <citation type="submission" date="2023-07" db="EMBL/GenBank/DDBJ databases">
        <title>Chromosome-level genome assembly of Artemia franciscana.</title>
        <authorList>
            <person name="Jo E."/>
        </authorList>
    </citation>
    <scope>NUCLEOTIDE SEQUENCE</scope>
    <source>
        <tissue evidence="13">Whole body</tissue>
    </source>
</reference>
<feature type="compositionally biased region" description="Low complexity" evidence="10">
    <location>
        <begin position="326"/>
        <end position="345"/>
    </location>
</feature>
<dbReference type="InterPro" id="IPR013083">
    <property type="entry name" value="Znf_RING/FYVE/PHD"/>
</dbReference>
<dbReference type="Proteomes" id="UP001187531">
    <property type="component" value="Unassembled WGS sequence"/>
</dbReference>
<keyword evidence="5 8" id="KW-0863">Zinc-finger</keyword>
<comment type="similarity">
    <text evidence="1">Belongs to the SH3RF family.</text>
</comment>
<dbReference type="CDD" id="cd11787">
    <property type="entry name" value="SH3_SH3RF_2"/>
    <property type="match status" value="1"/>
</dbReference>
<dbReference type="PROSITE" id="PS00518">
    <property type="entry name" value="ZF_RING_1"/>
    <property type="match status" value="1"/>
</dbReference>
<keyword evidence="6" id="KW-0862">Zinc</keyword>
<organism evidence="13 14">
    <name type="scientific">Artemia franciscana</name>
    <name type="common">Brine shrimp</name>
    <name type="synonym">Artemia sanfranciscana</name>
    <dbReference type="NCBI Taxonomy" id="6661"/>
    <lineage>
        <taxon>Eukaryota</taxon>
        <taxon>Metazoa</taxon>
        <taxon>Ecdysozoa</taxon>
        <taxon>Arthropoda</taxon>
        <taxon>Crustacea</taxon>
        <taxon>Branchiopoda</taxon>
        <taxon>Anostraca</taxon>
        <taxon>Artemiidae</taxon>
        <taxon>Artemia</taxon>
    </lineage>
</organism>
<feature type="compositionally biased region" description="Polar residues" evidence="10">
    <location>
        <begin position="435"/>
        <end position="445"/>
    </location>
</feature>
<evidence type="ECO:0000313" key="14">
    <source>
        <dbReference type="Proteomes" id="UP001187531"/>
    </source>
</evidence>
<dbReference type="InterPro" id="IPR017907">
    <property type="entry name" value="Znf_RING_CS"/>
</dbReference>
<evidence type="ECO:0000313" key="13">
    <source>
        <dbReference type="EMBL" id="KAK2712360.1"/>
    </source>
</evidence>
<dbReference type="PANTHER" id="PTHR14167">
    <property type="entry name" value="SH3 DOMAIN-CONTAINING"/>
    <property type="match status" value="1"/>
</dbReference>
<dbReference type="Gene3D" id="2.30.30.40">
    <property type="entry name" value="SH3 Domains"/>
    <property type="match status" value="4"/>
</dbReference>
<dbReference type="CDD" id="cd16750">
    <property type="entry name" value="RING-HC_SH3RF3"/>
    <property type="match status" value="1"/>
</dbReference>
<feature type="region of interest" description="Disordered" evidence="10">
    <location>
        <begin position="576"/>
        <end position="664"/>
    </location>
</feature>
<dbReference type="PRINTS" id="PR00452">
    <property type="entry name" value="SH3DOMAIN"/>
</dbReference>
<keyword evidence="14" id="KW-1185">Reference proteome</keyword>